<protein>
    <submittedName>
        <fullName evidence="1">Uncharacterized protein</fullName>
    </submittedName>
</protein>
<name>A0ABP6RKU2_9PSEU</name>
<evidence type="ECO:0000313" key="2">
    <source>
        <dbReference type="Proteomes" id="UP001500483"/>
    </source>
</evidence>
<evidence type="ECO:0000313" key="1">
    <source>
        <dbReference type="EMBL" id="GAA3354484.1"/>
    </source>
</evidence>
<dbReference type="EMBL" id="BAAAYK010000036">
    <property type="protein sequence ID" value="GAA3354484.1"/>
    <property type="molecule type" value="Genomic_DNA"/>
</dbReference>
<sequence length="88" mass="9394">MKQTAASKVVGIEASTYLTDGKFGQALSLSGDGVFAESAFRGMGENTPEVLLRGLGIGRIVNLRFSPPIVHGDERSGQAMAGECFRFW</sequence>
<accession>A0ABP6RKU2</accession>
<reference evidence="2" key="1">
    <citation type="journal article" date="2019" name="Int. J. Syst. Evol. Microbiol.">
        <title>The Global Catalogue of Microorganisms (GCM) 10K type strain sequencing project: providing services to taxonomists for standard genome sequencing and annotation.</title>
        <authorList>
            <consortium name="The Broad Institute Genomics Platform"/>
            <consortium name="The Broad Institute Genome Sequencing Center for Infectious Disease"/>
            <person name="Wu L."/>
            <person name="Ma J."/>
        </authorList>
    </citation>
    <scope>NUCLEOTIDE SEQUENCE [LARGE SCALE GENOMIC DNA]</scope>
    <source>
        <strain evidence="2">JCM 9687</strain>
    </source>
</reference>
<dbReference type="Proteomes" id="UP001500483">
    <property type="component" value="Unassembled WGS sequence"/>
</dbReference>
<keyword evidence="2" id="KW-1185">Reference proteome</keyword>
<comment type="caution">
    <text evidence="1">The sequence shown here is derived from an EMBL/GenBank/DDBJ whole genome shotgun (WGS) entry which is preliminary data.</text>
</comment>
<gene>
    <name evidence="1" type="ORF">GCM10020366_11290</name>
</gene>
<organism evidence="1 2">
    <name type="scientific">Saccharopolyspora gregorii</name>
    <dbReference type="NCBI Taxonomy" id="33914"/>
    <lineage>
        <taxon>Bacteria</taxon>
        <taxon>Bacillati</taxon>
        <taxon>Actinomycetota</taxon>
        <taxon>Actinomycetes</taxon>
        <taxon>Pseudonocardiales</taxon>
        <taxon>Pseudonocardiaceae</taxon>
        <taxon>Saccharopolyspora</taxon>
    </lineage>
</organism>
<proteinExistence type="predicted"/>